<sequence>MAAPIQLHRRILTTGYSISGAKENQKSVQSTGSVQHVNILWACFPRTKVIYLISHERTPIDRCLSSGLVRSSIVCDGVTASLIPPFRCGKNVSSVQWSFISQLAGMKLPAHLSRRLSCNPANKRQSVPDP</sequence>
<reference evidence="1 2" key="1">
    <citation type="submission" date="2014-06" db="EMBL/GenBank/DDBJ databases">
        <authorList>
            <consortium name="DOE Joint Genome Institute"/>
            <person name="Kuo A."/>
            <person name="Kohler A."/>
            <person name="Nagy L.G."/>
            <person name="Floudas D."/>
            <person name="Copeland A."/>
            <person name="Barry K.W."/>
            <person name="Cichocki N."/>
            <person name="Veneault-Fourrey C."/>
            <person name="LaButti K."/>
            <person name="Lindquist E.A."/>
            <person name="Lipzen A."/>
            <person name="Lundell T."/>
            <person name="Morin E."/>
            <person name="Murat C."/>
            <person name="Sun H."/>
            <person name="Tunlid A."/>
            <person name="Henrissat B."/>
            <person name="Grigoriev I.V."/>
            <person name="Hibbett D.S."/>
            <person name="Martin F."/>
            <person name="Nordberg H.P."/>
            <person name="Cantor M.N."/>
            <person name="Hua S.X."/>
        </authorList>
    </citation>
    <scope>NUCLEOTIDE SEQUENCE [LARGE SCALE GENOMIC DNA]</scope>
    <source>
        <strain evidence="1 2">ATCC 200175</strain>
    </source>
</reference>
<evidence type="ECO:0000313" key="1">
    <source>
        <dbReference type="EMBL" id="KIJ15133.1"/>
    </source>
</evidence>
<name>A0A0C9TXZ5_PAXIN</name>
<dbReference type="AlphaFoldDB" id="A0A0C9TXZ5"/>
<dbReference type="EMBL" id="KN819338">
    <property type="protein sequence ID" value="KIJ15133.1"/>
    <property type="molecule type" value="Genomic_DNA"/>
</dbReference>
<gene>
    <name evidence="1" type="ORF">PAXINDRAFT_169310</name>
</gene>
<dbReference type="HOGENOM" id="CLU_1938815_0_0_1"/>
<organism evidence="1 2">
    <name type="scientific">Paxillus involutus ATCC 200175</name>
    <dbReference type="NCBI Taxonomy" id="664439"/>
    <lineage>
        <taxon>Eukaryota</taxon>
        <taxon>Fungi</taxon>
        <taxon>Dikarya</taxon>
        <taxon>Basidiomycota</taxon>
        <taxon>Agaricomycotina</taxon>
        <taxon>Agaricomycetes</taxon>
        <taxon>Agaricomycetidae</taxon>
        <taxon>Boletales</taxon>
        <taxon>Paxilineae</taxon>
        <taxon>Paxillaceae</taxon>
        <taxon>Paxillus</taxon>
    </lineage>
</organism>
<protein>
    <submittedName>
        <fullName evidence="1">Uncharacterized protein</fullName>
    </submittedName>
</protein>
<proteinExistence type="predicted"/>
<keyword evidence="2" id="KW-1185">Reference proteome</keyword>
<dbReference type="Proteomes" id="UP000053647">
    <property type="component" value="Unassembled WGS sequence"/>
</dbReference>
<accession>A0A0C9TXZ5</accession>
<reference evidence="2" key="2">
    <citation type="submission" date="2015-01" db="EMBL/GenBank/DDBJ databases">
        <title>Evolutionary Origins and Diversification of the Mycorrhizal Mutualists.</title>
        <authorList>
            <consortium name="DOE Joint Genome Institute"/>
            <consortium name="Mycorrhizal Genomics Consortium"/>
            <person name="Kohler A."/>
            <person name="Kuo A."/>
            <person name="Nagy L.G."/>
            <person name="Floudas D."/>
            <person name="Copeland A."/>
            <person name="Barry K.W."/>
            <person name="Cichocki N."/>
            <person name="Veneault-Fourrey C."/>
            <person name="LaButti K."/>
            <person name="Lindquist E.A."/>
            <person name="Lipzen A."/>
            <person name="Lundell T."/>
            <person name="Morin E."/>
            <person name="Murat C."/>
            <person name="Riley R."/>
            <person name="Ohm R."/>
            <person name="Sun H."/>
            <person name="Tunlid A."/>
            <person name="Henrissat B."/>
            <person name="Grigoriev I.V."/>
            <person name="Hibbett D.S."/>
            <person name="Martin F."/>
        </authorList>
    </citation>
    <scope>NUCLEOTIDE SEQUENCE [LARGE SCALE GENOMIC DNA]</scope>
    <source>
        <strain evidence="2">ATCC 200175</strain>
    </source>
</reference>
<evidence type="ECO:0000313" key="2">
    <source>
        <dbReference type="Proteomes" id="UP000053647"/>
    </source>
</evidence>